<evidence type="ECO:0000313" key="8">
    <source>
        <dbReference type="Proteomes" id="UP000066203"/>
    </source>
</evidence>
<sequence length="279" mass="28710">MNTAILKKASLKPLALLAVLPLALTGCVSTANENSDANGEVSLVKSGTLSVCTNTPYKPFEYEENGTIVGLDADIANAIASDLGVKAQLTSISFEGLDSGTGLATGQCDIALAGIGVTDERKSKMEFTTVYFDDNLAILVPKGSSITSAADLKGVSVGAQQATSGETYAKENGAEVIQYEDTSLMFSALKTGQVKAVAANLSVVSEALTNDPDSFKIAYQDSENTEQIAAAVSSNNKALLTKANATIAKLKENGELDKMKAKWVGATSSTSASASSSAS</sequence>
<organism evidence="5">
    <name type="scientific">Rothia mucilaginosa</name>
    <dbReference type="NCBI Taxonomy" id="43675"/>
    <lineage>
        <taxon>Bacteria</taxon>
        <taxon>Bacillati</taxon>
        <taxon>Actinomycetota</taxon>
        <taxon>Actinomycetes</taxon>
        <taxon>Micrococcales</taxon>
        <taxon>Micrococcaceae</taxon>
        <taxon>Rothia</taxon>
    </lineage>
</organism>
<evidence type="ECO:0000313" key="5">
    <source>
        <dbReference type="EMBL" id="BAS20326.1"/>
    </source>
</evidence>
<name>A0A0K2RZN0_9MICC</name>
<reference evidence="8" key="2">
    <citation type="submission" date="2015-08" db="EMBL/GenBank/DDBJ databases">
        <title>Complete genome sequence of Rothia mucilaginosa strain NUM-Rm6536.</title>
        <authorList>
            <person name="Nambu T."/>
        </authorList>
    </citation>
    <scope>NUCLEOTIDE SEQUENCE [LARGE SCALE GENOMIC DNA]</scope>
    <source>
        <strain evidence="8">NUM-Rm6536</strain>
    </source>
</reference>
<dbReference type="SUPFAM" id="SSF53850">
    <property type="entry name" value="Periplasmic binding protein-like II"/>
    <property type="match status" value="1"/>
</dbReference>
<dbReference type="PROSITE" id="PS51257">
    <property type="entry name" value="PROKAR_LIPOPROTEIN"/>
    <property type="match status" value="1"/>
</dbReference>
<dbReference type="AlphaFoldDB" id="A0A0K2RZN0"/>
<dbReference type="SMART" id="SM00079">
    <property type="entry name" value="PBPe"/>
    <property type="match status" value="1"/>
</dbReference>
<dbReference type="GO" id="GO:0015276">
    <property type="term" value="F:ligand-gated monoatomic ion channel activity"/>
    <property type="evidence" value="ECO:0007669"/>
    <property type="project" value="InterPro"/>
</dbReference>
<dbReference type="EMBL" id="JABZXR010000011">
    <property type="protein sequence ID" value="MBF1663640.1"/>
    <property type="molecule type" value="Genomic_DNA"/>
</dbReference>
<dbReference type="GO" id="GO:0016020">
    <property type="term" value="C:membrane"/>
    <property type="evidence" value="ECO:0007669"/>
    <property type="project" value="InterPro"/>
</dbReference>
<reference evidence="6" key="3">
    <citation type="submission" date="2020-04" db="EMBL/GenBank/DDBJ databases">
        <title>Deep metagenomics examines the oral microbiome during advanced dental caries in children, revealing novel taxa and co-occurrences with host molecules.</title>
        <authorList>
            <person name="Baker J.L."/>
            <person name="Morton J.T."/>
            <person name="Dinis M."/>
            <person name="Alvarez R."/>
            <person name="Tran N.C."/>
            <person name="Knight R."/>
            <person name="Edlund A."/>
        </authorList>
    </citation>
    <scope>NUCLEOTIDE SEQUENCE</scope>
    <source>
        <strain evidence="6">JCVI_39_bin.18</strain>
        <strain evidence="7">JCVI_44_bin.2</strain>
    </source>
</reference>
<gene>
    <name evidence="6" type="ORF">HXO61_00065</name>
    <name evidence="7" type="ORF">HXO64_03695</name>
    <name evidence="5" type="ORF">RM6536_1079</name>
</gene>
<dbReference type="PANTHER" id="PTHR35936">
    <property type="entry name" value="MEMBRANE-BOUND LYTIC MUREIN TRANSGLYCOSYLASE F"/>
    <property type="match status" value="1"/>
</dbReference>
<feature type="domain" description="Solute-binding protein family 3/N-terminal" evidence="3">
    <location>
        <begin position="48"/>
        <end position="267"/>
    </location>
</feature>
<feature type="signal peptide" evidence="2">
    <location>
        <begin position="1"/>
        <end position="31"/>
    </location>
</feature>
<dbReference type="PANTHER" id="PTHR35936:SF17">
    <property type="entry name" value="ARGININE-BINDING EXTRACELLULAR PROTEIN ARTP"/>
    <property type="match status" value="1"/>
</dbReference>
<dbReference type="InterPro" id="IPR001320">
    <property type="entry name" value="Iontro_rcpt_C"/>
</dbReference>
<dbReference type="Proteomes" id="UP000770330">
    <property type="component" value="Unassembled WGS sequence"/>
</dbReference>
<dbReference type="EMBL" id="JABZXO010000001">
    <property type="protein sequence ID" value="MBF1656327.1"/>
    <property type="molecule type" value="Genomic_DNA"/>
</dbReference>
<evidence type="ECO:0000259" key="3">
    <source>
        <dbReference type="SMART" id="SM00062"/>
    </source>
</evidence>
<dbReference type="Pfam" id="PF00497">
    <property type="entry name" value="SBP_bac_3"/>
    <property type="match status" value="1"/>
</dbReference>
<dbReference type="CDD" id="cd13530">
    <property type="entry name" value="PBP2_peptides_like"/>
    <property type="match status" value="1"/>
</dbReference>
<dbReference type="RefSeq" id="WP_049349163.1">
    <property type="nucleotide sequence ID" value="NZ_AP014938.1"/>
</dbReference>
<dbReference type="Proteomes" id="UP000066203">
    <property type="component" value="Chromosome"/>
</dbReference>
<dbReference type="PATRIC" id="fig|43675.28.peg.1110"/>
<evidence type="ECO:0000256" key="2">
    <source>
        <dbReference type="SAM" id="SignalP"/>
    </source>
</evidence>
<dbReference type="SMART" id="SM00062">
    <property type="entry name" value="PBPb"/>
    <property type="match status" value="1"/>
</dbReference>
<evidence type="ECO:0000256" key="1">
    <source>
        <dbReference type="ARBA" id="ARBA00022729"/>
    </source>
</evidence>
<accession>A0A0K2RZN0</accession>
<evidence type="ECO:0000313" key="7">
    <source>
        <dbReference type="EMBL" id="MBF1663640.1"/>
    </source>
</evidence>
<feature type="domain" description="Ionotropic glutamate receptor C-terminal" evidence="4">
    <location>
        <begin position="48"/>
        <end position="266"/>
    </location>
</feature>
<dbReference type="Proteomes" id="UP000756427">
    <property type="component" value="Unassembled WGS sequence"/>
</dbReference>
<reference evidence="5" key="1">
    <citation type="submission" date="2015-08" db="EMBL/GenBank/DDBJ databases">
        <title>Complete DNA Sequence of Pseudomonas syringae pv. actinidiae, the Causal Agent of Kiwifruit Canker Disease.</title>
        <authorList>
            <person name="Rikkerink E.H.A."/>
            <person name="Fineran P.C."/>
        </authorList>
    </citation>
    <scope>NUCLEOTIDE SEQUENCE</scope>
    <source>
        <strain evidence="5">NUM-Rm6536</strain>
    </source>
</reference>
<dbReference type="EMBL" id="AP014938">
    <property type="protein sequence ID" value="BAS20326.1"/>
    <property type="molecule type" value="Genomic_DNA"/>
</dbReference>
<evidence type="ECO:0000313" key="6">
    <source>
        <dbReference type="EMBL" id="MBF1656327.1"/>
    </source>
</evidence>
<proteinExistence type="predicted"/>
<keyword evidence="1 2" id="KW-0732">Signal</keyword>
<evidence type="ECO:0000259" key="4">
    <source>
        <dbReference type="SMART" id="SM00079"/>
    </source>
</evidence>
<dbReference type="Gene3D" id="3.40.190.10">
    <property type="entry name" value="Periplasmic binding protein-like II"/>
    <property type="match status" value="2"/>
</dbReference>
<protein>
    <submittedName>
        <fullName evidence="5">ABC-type amino acid transport/signal transduction system</fullName>
    </submittedName>
    <submittedName>
        <fullName evidence="6">Amino acid ABC transporter substrate-binding protein</fullName>
    </submittedName>
</protein>
<dbReference type="InterPro" id="IPR001638">
    <property type="entry name" value="Solute-binding_3/MltF_N"/>
</dbReference>
<feature type="chain" id="PRO_5005483128" evidence="2">
    <location>
        <begin position="32"/>
        <end position="279"/>
    </location>
</feature>